<feature type="region of interest" description="Disordered" evidence="1">
    <location>
        <begin position="22"/>
        <end position="56"/>
    </location>
</feature>
<keyword evidence="2" id="KW-0732">Signal</keyword>
<evidence type="ECO:0000256" key="1">
    <source>
        <dbReference type="SAM" id="MobiDB-lite"/>
    </source>
</evidence>
<accession>A0A7W9SLK0</accession>
<organism evidence="3 4">
    <name type="scientific">Armatimonas rosea</name>
    <dbReference type="NCBI Taxonomy" id="685828"/>
    <lineage>
        <taxon>Bacteria</taxon>
        <taxon>Bacillati</taxon>
        <taxon>Armatimonadota</taxon>
        <taxon>Armatimonadia</taxon>
        <taxon>Armatimonadales</taxon>
        <taxon>Armatimonadaceae</taxon>
        <taxon>Armatimonas</taxon>
    </lineage>
</organism>
<gene>
    <name evidence="3" type="ORF">HNQ39_000654</name>
</gene>
<keyword evidence="4" id="KW-1185">Reference proteome</keyword>
<comment type="caution">
    <text evidence="3">The sequence shown here is derived from an EMBL/GenBank/DDBJ whole genome shotgun (WGS) entry which is preliminary data.</text>
</comment>
<reference evidence="3 4" key="1">
    <citation type="submission" date="2020-08" db="EMBL/GenBank/DDBJ databases">
        <title>Genomic Encyclopedia of Type Strains, Phase IV (KMG-IV): sequencing the most valuable type-strain genomes for metagenomic binning, comparative biology and taxonomic classification.</title>
        <authorList>
            <person name="Goeker M."/>
        </authorList>
    </citation>
    <scope>NUCLEOTIDE SEQUENCE [LARGE SCALE GENOMIC DNA]</scope>
    <source>
        <strain evidence="3 4">DSM 23562</strain>
    </source>
</reference>
<evidence type="ECO:0000313" key="4">
    <source>
        <dbReference type="Proteomes" id="UP000520814"/>
    </source>
</evidence>
<feature type="chain" id="PRO_5030809149" evidence="2">
    <location>
        <begin position="21"/>
        <end position="153"/>
    </location>
</feature>
<sequence length="153" mass="17192">MRQWGFCFAMALSLALSAGAQETKTGERGGFAPPPGAFQTKLGQPSPEELKKRKEERQKWLASLKLTPEQKKKWDEIETRTSKVLKEKFAKQGAKDGRIVISGGSADAMKALQEIQELQKKKRDEQRALLTPAQRVIFDKAPDPGFRTHTIQK</sequence>
<dbReference type="Proteomes" id="UP000520814">
    <property type="component" value="Unassembled WGS sequence"/>
</dbReference>
<name>A0A7W9SLK0_ARMRO</name>
<feature type="signal peptide" evidence="2">
    <location>
        <begin position="1"/>
        <end position="20"/>
    </location>
</feature>
<protein>
    <submittedName>
        <fullName evidence="3">Spy/CpxP family protein refolding chaperone</fullName>
    </submittedName>
</protein>
<dbReference type="EMBL" id="JACHGW010000001">
    <property type="protein sequence ID" value="MBB6048892.1"/>
    <property type="molecule type" value="Genomic_DNA"/>
</dbReference>
<evidence type="ECO:0000313" key="3">
    <source>
        <dbReference type="EMBL" id="MBB6048892.1"/>
    </source>
</evidence>
<dbReference type="AlphaFoldDB" id="A0A7W9SLK0"/>
<dbReference type="RefSeq" id="WP_184192515.1">
    <property type="nucleotide sequence ID" value="NZ_JACHGW010000001.1"/>
</dbReference>
<proteinExistence type="predicted"/>
<evidence type="ECO:0000256" key="2">
    <source>
        <dbReference type="SAM" id="SignalP"/>
    </source>
</evidence>